<protein>
    <submittedName>
        <fullName evidence="1">Uncharacterized protein</fullName>
    </submittedName>
</protein>
<keyword evidence="2" id="KW-1185">Reference proteome</keyword>
<evidence type="ECO:0000313" key="2">
    <source>
        <dbReference type="Proteomes" id="UP000238479"/>
    </source>
</evidence>
<dbReference type="Gramene" id="PRQ37052">
    <property type="protein sequence ID" value="PRQ37052"/>
    <property type="gene ID" value="RchiOBHm_Chr4g0398341"/>
</dbReference>
<sequence>MLQKAKIIRGGSLRLLTPKDDRQERKLCSGIARGYYTCKRPRRSNEAD</sequence>
<name>A0A2P6QS87_ROSCH</name>
<accession>A0A2P6QS87</accession>
<dbReference type="Proteomes" id="UP000238479">
    <property type="component" value="Chromosome 4"/>
</dbReference>
<reference evidence="1 2" key="1">
    <citation type="journal article" date="2018" name="Nat. Genet.">
        <title>The Rosa genome provides new insights in the design of modern roses.</title>
        <authorList>
            <person name="Bendahmane M."/>
        </authorList>
    </citation>
    <scope>NUCLEOTIDE SEQUENCE [LARGE SCALE GENOMIC DNA]</scope>
    <source>
        <strain evidence="2">cv. Old Blush</strain>
    </source>
</reference>
<dbReference type="EMBL" id="PDCK01000042">
    <property type="protein sequence ID" value="PRQ37052.1"/>
    <property type="molecule type" value="Genomic_DNA"/>
</dbReference>
<gene>
    <name evidence="1" type="ORF">RchiOBHm_Chr4g0398341</name>
</gene>
<evidence type="ECO:0000313" key="1">
    <source>
        <dbReference type="EMBL" id="PRQ37052.1"/>
    </source>
</evidence>
<organism evidence="1 2">
    <name type="scientific">Rosa chinensis</name>
    <name type="common">China rose</name>
    <dbReference type="NCBI Taxonomy" id="74649"/>
    <lineage>
        <taxon>Eukaryota</taxon>
        <taxon>Viridiplantae</taxon>
        <taxon>Streptophyta</taxon>
        <taxon>Embryophyta</taxon>
        <taxon>Tracheophyta</taxon>
        <taxon>Spermatophyta</taxon>
        <taxon>Magnoliopsida</taxon>
        <taxon>eudicotyledons</taxon>
        <taxon>Gunneridae</taxon>
        <taxon>Pentapetalae</taxon>
        <taxon>rosids</taxon>
        <taxon>fabids</taxon>
        <taxon>Rosales</taxon>
        <taxon>Rosaceae</taxon>
        <taxon>Rosoideae</taxon>
        <taxon>Rosoideae incertae sedis</taxon>
        <taxon>Rosa</taxon>
    </lineage>
</organism>
<dbReference type="AlphaFoldDB" id="A0A2P6QS87"/>
<proteinExistence type="predicted"/>
<comment type="caution">
    <text evidence="1">The sequence shown here is derived from an EMBL/GenBank/DDBJ whole genome shotgun (WGS) entry which is preliminary data.</text>
</comment>